<dbReference type="Proteomes" id="UP000789572">
    <property type="component" value="Unassembled WGS sequence"/>
</dbReference>
<reference evidence="2" key="1">
    <citation type="submission" date="2021-06" db="EMBL/GenBank/DDBJ databases">
        <authorList>
            <person name="Kallberg Y."/>
            <person name="Tangrot J."/>
            <person name="Rosling A."/>
        </authorList>
    </citation>
    <scope>NUCLEOTIDE SEQUENCE</scope>
    <source>
        <strain evidence="2">IA702</strain>
    </source>
</reference>
<feature type="region of interest" description="Disordered" evidence="1">
    <location>
        <begin position="206"/>
        <end position="225"/>
    </location>
</feature>
<comment type="caution">
    <text evidence="2">The sequence shown here is derived from an EMBL/GenBank/DDBJ whole genome shotgun (WGS) entry which is preliminary data.</text>
</comment>
<dbReference type="AlphaFoldDB" id="A0A9N9CZH0"/>
<accession>A0A9N9CZH0</accession>
<evidence type="ECO:0000313" key="2">
    <source>
        <dbReference type="EMBL" id="CAG8616780.1"/>
    </source>
</evidence>
<evidence type="ECO:0000313" key="3">
    <source>
        <dbReference type="Proteomes" id="UP000789572"/>
    </source>
</evidence>
<evidence type="ECO:0000256" key="1">
    <source>
        <dbReference type="SAM" id="MobiDB-lite"/>
    </source>
</evidence>
<name>A0A9N9CZH0_9GLOM</name>
<organism evidence="2 3">
    <name type="scientific">Paraglomus occultum</name>
    <dbReference type="NCBI Taxonomy" id="144539"/>
    <lineage>
        <taxon>Eukaryota</taxon>
        <taxon>Fungi</taxon>
        <taxon>Fungi incertae sedis</taxon>
        <taxon>Mucoromycota</taxon>
        <taxon>Glomeromycotina</taxon>
        <taxon>Glomeromycetes</taxon>
        <taxon>Paraglomerales</taxon>
        <taxon>Paraglomeraceae</taxon>
        <taxon>Paraglomus</taxon>
    </lineage>
</organism>
<gene>
    <name evidence="2" type="ORF">POCULU_LOCUS8224</name>
</gene>
<sequence>MTMKEALQKAGESLTLVEHLKSCKRHEVQDTLSLNNARNMPSYKQNVAKRIRKVESFNIARQELIKEKRAHVKNLRKERDTINRINIQFAKFLRQSVIAPFNDVYADYLDHFIQEEKIKKAHNLSNYNDKVLKGLERVYLTKIESIKNAIGKDHSFEQLISPEDIEMLVQELYSLELYGAALKKANDIEISSENFAFLDKSNNGPMREKVGTMQSQKHYSSSSLF</sequence>
<dbReference type="OrthoDB" id="8954335at2759"/>
<dbReference type="EMBL" id="CAJVPJ010002249">
    <property type="protein sequence ID" value="CAG8616780.1"/>
    <property type="molecule type" value="Genomic_DNA"/>
</dbReference>
<feature type="compositionally biased region" description="Polar residues" evidence="1">
    <location>
        <begin position="212"/>
        <end position="225"/>
    </location>
</feature>
<keyword evidence="3" id="KW-1185">Reference proteome</keyword>
<proteinExistence type="predicted"/>
<protein>
    <submittedName>
        <fullName evidence="2">2362_t:CDS:1</fullName>
    </submittedName>
</protein>